<dbReference type="PANTHER" id="PTHR30328">
    <property type="entry name" value="TRANSCRIPTIONAL REPRESSOR"/>
    <property type="match status" value="1"/>
</dbReference>
<evidence type="ECO:0000313" key="5">
    <source>
        <dbReference type="EMBL" id="MXP65235.1"/>
    </source>
</evidence>
<dbReference type="PANTHER" id="PTHR30328:SF54">
    <property type="entry name" value="HTH-TYPE TRANSCRIPTIONAL REPRESSOR SCO4008"/>
    <property type="match status" value="1"/>
</dbReference>
<evidence type="ECO:0000256" key="2">
    <source>
        <dbReference type="PROSITE-ProRule" id="PRU00335"/>
    </source>
</evidence>
<dbReference type="InterPro" id="IPR050109">
    <property type="entry name" value="HTH-type_TetR-like_transc_reg"/>
</dbReference>
<dbReference type="SUPFAM" id="SSF46689">
    <property type="entry name" value="Homeodomain-like"/>
    <property type="match status" value="1"/>
</dbReference>
<proteinExistence type="predicted"/>
<feature type="domain" description="HTH tetR-type" evidence="4">
    <location>
        <begin position="23"/>
        <end position="83"/>
    </location>
</feature>
<dbReference type="AlphaFoldDB" id="A0A845BE70"/>
<feature type="DNA-binding region" description="H-T-H motif" evidence="2">
    <location>
        <begin position="46"/>
        <end position="65"/>
    </location>
</feature>
<dbReference type="SUPFAM" id="SSF48498">
    <property type="entry name" value="Tetracyclin repressor-like, C-terminal domain"/>
    <property type="match status" value="1"/>
</dbReference>
<dbReference type="OrthoDB" id="2356263at2"/>
<protein>
    <submittedName>
        <fullName evidence="5">TetR/AcrR family transcriptional regulator</fullName>
    </submittedName>
</protein>
<dbReference type="InterPro" id="IPR041474">
    <property type="entry name" value="NicS_C"/>
</dbReference>
<comment type="caution">
    <text evidence="5">The sequence shown here is derived from an EMBL/GenBank/DDBJ whole genome shotgun (WGS) entry which is preliminary data.</text>
</comment>
<keyword evidence="6" id="KW-1185">Reference proteome</keyword>
<dbReference type="Pfam" id="PF00440">
    <property type="entry name" value="TetR_N"/>
    <property type="match status" value="1"/>
</dbReference>
<dbReference type="Proteomes" id="UP000460715">
    <property type="component" value="Unassembled WGS sequence"/>
</dbReference>
<dbReference type="GO" id="GO:0003677">
    <property type="term" value="F:DNA binding"/>
    <property type="evidence" value="ECO:0007669"/>
    <property type="project" value="UniProtKB-UniRule"/>
</dbReference>
<reference evidence="5 6" key="1">
    <citation type="submission" date="2019-03" db="EMBL/GenBank/DDBJ databases">
        <title>Roseomonas sp. a novel Roseomonas species isolated from Sea whip Gorgonian.</title>
        <authorList>
            <person name="Li F."/>
            <person name="Pan X."/>
            <person name="Huang S."/>
            <person name="Li Z."/>
            <person name="Meng B."/>
        </authorList>
    </citation>
    <scope>NUCLEOTIDE SEQUENCE [LARGE SCALE GENOMIC DNA]</scope>
    <source>
        <strain evidence="5 6">M0104</strain>
    </source>
</reference>
<dbReference type="EMBL" id="SNVJ01000019">
    <property type="protein sequence ID" value="MXP65235.1"/>
    <property type="molecule type" value="Genomic_DNA"/>
</dbReference>
<feature type="compositionally biased region" description="Basic and acidic residues" evidence="3">
    <location>
        <begin position="15"/>
        <end position="24"/>
    </location>
</feature>
<accession>A0A845BE70</accession>
<dbReference type="Pfam" id="PF17938">
    <property type="entry name" value="TetR_C_29"/>
    <property type="match status" value="1"/>
</dbReference>
<gene>
    <name evidence="5" type="ORF">E0493_17965</name>
</gene>
<dbReference type="InterPro" id="IPR036271">
    <property type="entry name" value="Tet_transcr_reg_TetR-rel_C_sf"/>
</dbReference>
<organism evidence="5 6">
    <name type="scientific">Teichococcus coralli</name>
    <dbReference type="NCBI Taxonomy" id="2545983"/>
    <lineage>
        <taxon>Bacteria</taxon>
        <taxon>Pseudomonadati</taxon>
        <taxon>Pseudomonadota</taxon>
        <taxon>Alphaproteobacteria</taxon>
        <taxon>Acetobacterales</taxon>
        <taxon>Roseomonadaceae</taxon>
        <taxon>Roseomonas</taxon>
    </lineage>
</organism>
<name>A0A845BE70_9PROT</name>
<dbReference type="PRINTS" id="PR00455">
    <property type="entry name" value="HTHTETR"/>
</dbReference>
<sequence length="227" mass="25350">MPLEDLSIAPAGNAGERRSRAPEQTRRDILDAAIAEFSEKGYSGGRVDEIAARTRTTKRMIYYYFGGKEQLFAAVLEEMYGGMRDAEQALRFEELPPAEALQRLVEVTFDHHAAHPEFVRLVSVENIQEGRHVAASAAIRKRNAAVIDTLRALLQRGEGEGVFRPGVDPLDLHMLISAFCFYRVSNRYTLHAIFGRDLQAVECIATHRRMIVAAVLRYLAPDGHGSP</sequence>
<dbReference type="InterPro" id="IPR009057">
    <property type="entry name" value="Homeodomain-like_sf"/>
</dbReference>
<evidence type="ECO:0000259" key="4">
    <source>
        <dbReference type="PROSITE" id="PS50977"/>
    </source>
</evidence>
<evidence type="ECO:0000256" key="1">
    <source>
        <dbReference type="ARBA" id="ARBA00023125"/>
    </source>
</evidence>
<dbReference type="Gene3D" id="1.10.357.10">
    <property type="entry name" value="Tetracycline Repressor, domain 2"/>
    <property type="match status" value="1"/>
</dbReference>
<dbReference type="RefSeq" id="WP_160938645.1">
    <property type="nucleotide sequence ID" value="NZ_SNVJ01000019.1"/>
</dbReference>
<feature type="region of interest" description="Disordered" evidence="3">
    <location>
        <begin position="1"/>
        <end position="24"/>
    </location>
</feature>
<dbReference type="InterPro" id="IPR001647">
    <property type="entry name" value="HTH_TetR"/>
</dbReference>
<keyword evidence="1 2" id="KW-0238">DNA-binding</keyword>
<dbReference type="PROSITE" id="PS50977">
    <property type="entry name" value="HTH_TETR_2"/>
    <property type="match status" value="1"/>
</dbReference>
<evidence type="ECO:0000313" key="6">
    <source>
        <dbReference type="Proteomes" id="UP000460715"/>
    </source>
</evidence>
<evidence type="ECO:0000256" key="3">
    <source>
        <dbReference type="SAM" id="MobiDB-lite"/>
    </source>
</evidence>